<organism evidence="4">
    <name type="scientific">hydrothermal vent metagenome</name>
    <dbReference type="NCBI Taxonomy" id="652676"/>
    <lineage>
        <taxon>unclassified sequences</taxon>
        <taxon>metagenomes</taxon>
        <taxon>ecological metagenomes</taxon>
    </lineage>
</organism>
<reference evidence="4" key="1">
    <citation type="submission" date="2018-06" db="EMBL/GenBank/DDBJ databases">
        <authorList>
            <person name="Zhirakovskaya E."/>
        </authorList>
    </citation>
    <scope>NUCLEOTIDE SEQUENCE</scope>
</reference>
<dbReference type="InterPro" id="IPR011250">
    <property type="entry name" value="OMP/PagP_B-barrel"/>
</dbReference>
<accession>A0A3B0Z2H8</accession>
<dbReference type="AlphaFoldDB" id="A0A3B0Z2H8"/>
<gene>
    <name evidence="4" type="ORF">MNBD_GAMMA16-454</name>
</gene>
<dbReference type="NCBIfam" id="NF040596">
    <property type="entry name" value="MXAN_2562_fam"/>
    <property type="match status" value="1"/>
</dbReference>
<feature type="transmembrane region" description="Helical" evidence="2">
    <location>
        <begin position="12"/>
        <end position="33"/>
    </location>
</feature>
<evidence type="ECO:0000313" key="4">
    <source>
        <dbReference type="EMBL" id="VAW83160.1"/>
    </source>
</evidence>
<keyword evidence="1" id="KW-0732">Signal</keyword>
<evidence type="ECO:0000259" key="3">
    <source>
        <dbReference type="Pfam" id="PF13505"/>
    </source>
</evidence>
<sequence length="233" mass="26022">MNRSIFQMVQRFSLAGSHTLLLFAFIGIILFGVPVTKTLADEKRPYWSAEFKLGQFHPNLDDWDRFYSDDNMNQYSVALAYKVLRQLEIGLEASYMSEDGRGVLPLNNQVGGEVDYTLVPVSAYIILRAIFSENQLVVPYVGGGVTRMSYKQNVTAGDETKGNTNGIYYKAGIQLLLDRIDLGAAQAVQRDFGVDNTYLFFEFAKTTAKIDDTGGNEVDLGGQSYFLGLLLEF</sequence>
<dbReference type="InterPro" id="IPR027385">
    <property type="entry name" value="Beta-barrel_OMP"/>
</dbReference>
<dbReference type="Pfam" id="PF13505">
    <property type="entry name" value="OMP_b-brl"/>
    <property type="match status" value="1"/>
</dbReference>
<dbReference type="Gene3D" id="2.40.160.20">
    <property type="match status" value="1"/>
</dbReference>
<keyword evidence="2" id="KW-1133">Transmembrane helix</keyword>
<proteinExistence type="predicted"/>
<evidence type="ECO:0000256" key="1">
    <source>
        <dbReference type="ARBA" id="ARBA00022729"/>
    </source>
</evidence>
<dbReference type="SUPFAM" id="SSF56925">
    <property type="entry name" value="OMPA-like"/>
    <property type="match status" value="1"/>
</dbReference>
<name>A0A3B0Z2H8_9ZZZZ</name>
<keyword evidence="2" id="KW-0472">Membrane</keyword>
<protein>
    <recommendedName>
        <fullName evidence="3">Outer membrane protein beta-barrel domain-containing protein</fullName>
    </recommendedName>
</protein>
<dbReference type="EMBL" id="UOFO01000002">
    <property type="protein sequence ID" value="VAW83160.1"/>
    <property type="molecule type" value="Genomic_DNA"/>
</dbReference>
<feature type="domain" description="Outer membrane protein beta-barrel" evidence="3">
    <location>
        <begin position="28"/>
        <end position="176"/>
    </location>
</feature>
<evidence type="ECO:0000256" key="2">
    <source>
        <dbReference type="SAM" id="Phobius"/>
    </source>
</evidence>
<keyword evidence="2" id="KW-0812">Transmembrane</keyword>